<protein>
    <recommendedName>
        <fullName evidence="1">RNA-directed DNA polymerase</fullName>
        <ecNumber evidence="1">2.7.7.49</ecNumber>
    </recommendedName>
</protein>
<dbReference type="PANTHER" id="PTHR33064:SF37">
    <property type="entry name" value="RIBONUCLEASE H"/>
    <property type="match status" value="1"/>
</dbReference>
<dbReference type="GO" id="GO:0003964">
    <property type="term" value="F:RNA-directed DNA polymerase activity"/>
    <property type="evidence" value="ECO:0007669"/>
    <property type="project" value="UniProtKB-EC"/>
</dbReference>
<name>A0A4Y2FIT8_ARAVE</name>
<accession>A0A4Y2FIT8</accession>
<dbReference type="PANTHER" id="PTHR33064">
    <property type="entry name" value="POL PROTEIN"/>
    <property type="match status" value="1"/>
</dbReference>
<dbReference type="SUPFAM" id="SSF56672">
    <property type="entry name" value="DNA/RNA polymerases"/>
    <property type="match status" value="1"/>
</dbReference>
<dbReference type="InterPro" id="IPR043502">
    <property type="entry name" value="DNA/RNA_pol_sf"/>
</dbReference>
<keyword evidence="3" id="KW-1185">Reference proteome</keyword>
<reference evidence="2 3" key="1">
    <citation type="journal article" date="2019" name="Sci. Rep.">
        <title>Orb-weaving spider Araneus ventricosus genome elucidates the spidroin gene catalogue.</title>
        <authorList>
            <person name="Kono N."/>
            <person name="Nakamura H."/>
            <person name="Ohtoshi R."/>
            <person name="Moran D.A.P."/>
            <person name="Shinohara A."/>
            <person name="Yoshida Y."/>
            <person name="Fujiwara M."/>
            <person name="Mori M."/>
            <person name="Tomita M."/>
            <person name="Arakawa K."/>
        </authorList>
    </citation>
    <scope>NUCLEOTIDE SEQUENCE [LARGE SCALE GENOMIC DNA]</scope>
</reference>
<dbReference type="Proteomes" id="UP000499080">
    <property type="component" value="Unassembled WGS sequence"/>
</dbReference>
<dbReference type="OrthoDB" id="7305312at2759"/>
<sequence length="160" mass="18772">MCLCYLHDIKVFSETFEDHITRVRTVLECIQEAGLVLNSEECLFGAREVEILGHLVSLNCDRQDPDKIKAVSNFPTPKNMHDVRSFLRLCSYFRRFIKGFYYQAEPLQLLLKGAVKFHCGPKEVEAFNNLKKDLFLIQYWEFTTKILLQKFTWMPLGMVL</sequence>
<proteinExistence type="predicted"/>
<dbReference type="AlphaFoldDB" id="A0A4Y2FIT8"/>
<dbReference type="FunFam" id="3.30.70.270:FF:000020">
    <property type="entry name" value="Transposon Tf2-6 polyprotein-like Protein"/>
    <property type="match status" value="1"/>
</dbReference>
<dbReference type="InterPro" id="IPR043128">
    <property type="entry name" value="Rev_trsase/Diguanyl_cyclase"/>
</dbReference>
<organism evidence="2 3">
    <name type="scientific">Araneus ventricosus</name>
    <name type="common">Orbweaver spider</name>
    <name type="synonym">Epeira ventricosa</name>
    <dbReference type="NCBI Taxonomy" id="182803"/>
    <lineage>
        <taxon>Eukaryota</taxon>
        <taxon>Metazoa</taxon>
        <taxon>Ecdysozoa</taxon>
        <taxon>Arthropoda</taxon>
        <taxon>Chelicerata</taxon>
        <taxon>Arachnida</taxon>
        <taxon>Araneae</taxon>
        <taxon>Araneomorphae</taxon>
        <taxon>Entelegynae</taxon>
        <taxon>Araneoidea</taxon>
        <taxon>Araneidae</taxon>
        <taxon>Araneus</taxon>
    </lineage>
</organism>
<dbReference type="EMBL" id="BGPR01000931">
    <property type="protein sequence ID" value="GBM40476.1"/>
    <property type="molecule type" value="Genomic_DNA"/>
</dbReference>
<evidence type="ECO:0000313" key="2">
    <source>
        <dbReference type="EMBL" id="GBM40476.1"/>
    </source>
</evidence>
<evidence type="ECO:0000256" key="1">
    <source>
        <dbReference type="ARBA" id="ARBA00012493"/>
    </source>
</evidence>
<evidence type="ECO:0000313" key="3">
    <source>
        <dbReference type="Proteomes" id="UP000499080"/>
    </source>
</evidence>
<dbReference type="InterPro" id="IPR051320">
    <property type="entry name" value="Viral_Replic_Matur_Polypro"/>
</dbReference>
<gene>
    <name evidence="2" type="primary">pol_1984</name>
    <name evidence="2" type="ORF">AVEN_28634_1</name>
</gene>
<dbReference type="Gene3D" id="3.30.70.270">
    <property type="match status" value="2"/>
</dbReference>
<dbReference type="EC" id="2.7.7.49" evidence="1"/>
<comment type="caution">
    <text evidence="2">The sequence shown here is derived from an EMBL/GenBank/DDBJ whole genome shotgun (WGS) entry which is preliminary data.</text>
</comment>